<evidence type="ECO:0000313" key="3">
    <source>
        <dbReference type="EMBL" id="MRX52821.1"/>
    </source>
</evidence>
<proteinExistence type="predicted"/>
<dbReference type="CDD" id="cd07041">
    <property type="entry name" value="STAS_RsbR_RsbS_like"/>
    <property type="match status" value="1"/>
</dbReference>
<gene>
    <name evidence="3" type="ORF">GJU41_02445</name>
</gene>
<dbReference type="Proteomes" id="UP000441585">
    <property type="component" value="Unassembled WGS sequence"/>
</dbReference>
<feature type="domain" description="STAS" evidence="2">
    <location>
        <begin position="165"/>
        <end position="276"/>
    </location>
</feature>
<dbReference type="PROSITE" id="PS50801">
    <property type="entry name" value="STAS"/>
    <property type="match status" value="1"/>
</dbReference>
<dbReference type="Gene3D" id="3.30.750.24">
    <property type="entry name" value="STAS domain"/>
    <property type="match status" value="1"/>
</dbReference>
<protein>
    <submittedName>
        <fullName evidence="3">STAS domain-containing protein</fullName>
    </submittedName>
</protein>
<dbReference type="InterPro" id="IPR002645">
    <property type="entry name" value="STAS_dom"/>
</dbReference>
<evidence type="ECO:0000256" key="1">
    <source>
        <dbReference type="ARBA" id="ARBA00022553"/>
    </source>
</evidence>
<keyword evidence="4" id="KW-1185">Reference proteome</keyword>
<keyword evidence="1" id="KW-0597">Phosphoprotein</keyword>
<dbReference type="InterPro" id="IPR036513">
    <property type="entry name" value="STAS_dom_sf"/>
</dbReference>
<accession>A0A6I2M8R5</accession>
<evidence type="ECO:0000313" key="4">
    <source>
        <dbReference type="Proteomes" id="UP000441585"/>
    </source>
</evidence>
<dbReference type="SUPFAM" id="SSF52091">
    <property type="entry name" value="SpoIIaa-like"/>
    <property type="match status" value="1"/>
</dbReference>
<evidence type="ECO:0000259" key="2">
    <source>
        <dbReference type="PROSITE" id="PS50801"/>
    </source>
</evidence>
<dbReference type="Pfam" id="PF01740">
    <property type="entry name" value="STAS"/>
    <property type="match status" value="1"/>
</dbReference>
<reference evidence="3 4" key="1">
    <citation type="submission" date="2019-11" db="EMBL/GenBank/DDBJ databases">
        <title>Bacillus idriensis genome.</title>
        <authorList>
            <person name="Konopka E.N."/>
            <person name="Newman J.D."/>
        </authorList>
    </citation>
    <scope>NUCLEOTIDE SEQUENCE [LARGE SCALE GENOMIC DNA]</scope>
    <source>
        <strain evidence="3 4">DSM 19097</strain>
    </source>
</reference>
<name>A0A6I2M8R5_9BACI</name>
<dbReference type="PANTHER" id="PTHR33745">
    <property type="entry name" value="RSBT ANTAGONIST PROTEIN RSBS-RELATED"/>
    <property type="match status" value="1"/>
</dbReference>
<dbReference type="InterPro" id="IPR051932">
    <property type="entry name" value="Bact_StressResp_Reg"/>
</dbReference>
<dbReference type="AlphaFoldDB" id="A0A6I2M8R5"/>
<organism evidence="3 4">
    <name type="scientific">Metabacillus idriensis</name>
    <dbReference type="NCBI Taxonomy" id="324768"/>
    <lineage>
        <taxon>Bacteria</taxon>
        <taxon>Bacillati</taxon>
        <taxon>Bacillota</taxon>
        <taxon>Bacilli</taxon>
        <taxon>Bacillales</taxon>
        <taxon>Bacillaceae</taxon>
        <taxon>Metabacillus</taxon>
    </lineage>
</organism>
<dbReference type="EMBL" id="WKKF01000001">
    <property type="protein sequence ID" value="MRX52821.1"/>
    <property type="molecule type" value="Genomic_DNA"/>
</dbReference>
<comment type="caution">
    <text evidence="3">The sequence shown here is derived from an EMBL/GenBank/DDBJ whole genome shotgun (WGS) entry which is preliminary data.</text>
</comment>
<dbReference type="PANTHER" id="PTHR33745:SF3">
    <property type="entry name" value="RSBT CO-ANTAGONIST PROTEIN RSBRC"/>
    <property type="match status" value="1"/>
</dbReference>
<sequence length="284" mass="32149">MQTKNNLHTTLKKINEVIIDQKQELIQTIKVEKSIKYPNLIQSNSQELSNWRERLVNVYAEAILLKKEESIVLLNNWGRETADLLIVIQFPLDLAIEEIKFYRDVIGDIIKDQAKADTLSLDEFYELLSSFDHVVDHAIHLISVFYMKKYSTNIQSAKNAVDELSVPIVNVSEKIGVLPLIGDLDTQRAQILMDVALTKSAECAYEYLIIDLSGVPVIDTMVANQIFKVLDALQLLGVETKLSGIRPEIAQTMISLGLDFKETKSFSSLHLALKFIGFEQKNLV</sequence>
<dbReference type="RefSeq" id="WP_070874934.1">
    <property type="nucleotide sequence ID" value="NZ_CAJGAA010000001.1"/>
</dbReference>